<comment type="cofactor">
    <cofactor evidence="6">
        <name>Zn(2+)</name>
        <dbReference type="ChEBI" id="CHEBI:29105"/>
    </cofactor>
    <text evidence="6">Binds 1 zinc ion per subunit.</text>
</comment>
<dbReference type="Gene3D" id="3.40.225.10">
    <property type="entry name" value="Class II aldolase/adducin N-terminal domain"/>
    <property type="match status" value="1"/>
</dbReference>
<dbReference type="GO" id="GO:0046570">
    <property type="term" value="F:methylthioribulose 1-phosphate dehydratase activity"/>
    <property type="evidence" value="ECO:0007669"/>
    <property type="project" value="UniProtKB-UniRule"/>
</dbReference>
<feature type="domain" description="Class II aldolase/adducin N-terminal" evidence="7">
    <location>
        <begin position="12"/>
        <end position="205"/>
    </location>
</feature>
<dbReference type="GO" id="GO:0019509">
    <property type="term" value="P:L-methionine salvage from methylthioadenosine"/>
    <property type="evidence" value="ECO:0007669"/>
    <property type="project" value="UniProtKB-UniRule"/>
</dbReference>
<dbReference type="InterPro" id="IPR001303">
    <property type="entry name" value="Aldolase_II/adducin_N"/>
</dbReference>
<dbReference type="InterPro" id="IPR050197">
    <property type="entry name" value="Aldolase_class_II_sugar_metab"/>
</dbReference>
<dbReference type="EC" id="4.2.1.109" evidence="6"/>
<keyword evidence="5 6" id="KW-0456">Lyase</keyword>
<evidence type="ECO:0000313" key="9">
    <source>
        <dbReference type="Proteomes" id="UP000274601"/>
    </source>
</evidence>
<proteinExistence type="inferred from homology"/>
<dbReference type="PANTHER" id="PTHR22789">
    <property type="entry name" value="FUCULOSE PHOSPHATE ALDOLASE"/>
    <property type="match status" value="1"/>
</dbReference>
<evidence type="ECO:0000256" key="4">
    <source>
        <dbReference type="ARBA" id="ARBA00023167"/>
    </source>
</evidence>
<dbReference type="EMBL" id="RBWU01000008">
    <property type="protein sequence ID" value="RKS68226.1"/>
    <property type="molecule type" value="Genomic_DNA"/>
</dbReference>
<dbReference type="UniPathway" id="UPA00904">
    <property type="reaction ID" value="UER00875"/>
</dbReference>
<evidence type="ECO:0000256" key="1">
    <source>
        <dbReference type="ARBA" id="ARBA00022605"/>
    </source>
</evidence>
<evidence type="ECO:0000256" key="5">
    <source>
        <dbReference type="ARBA" id="ARBA00023239"/>
    </source>
</evidence>
<evidence type="ECO:0000256" key="2">
    <source>
        <dbReference type="ARBA" id="ARBA00022723"/>
    </source>
</evidence>
<organism evidence="8 9">
    <name type="scientific">Actinomadura pelletieri DSM 43383</name>
    <dbReference type="NCBI Taxonomy" id="1120940"/>
    <lineage>
        <taxon>Bacteria</taxon>
        <taxon>Bacillati</taxon>
        <taxon>Actinomycetota</taxon>
        <taxon>Actinomycetes</taxon>
        <taxon>Streptosporangiales</taxon>
        <taxon>Thermomonosporaceae</taxon>
        <taxon>Actinomadura</taxon>
    </lineage>
</organism>
<evidence type="ECO:0000313" key="8">
    <source>
        <dbReference type="EMBL" id="RKS68226.1"/>
    </source>
</evidence>
<feature type="binding site" evidence="6">
    <location>
        <position position="103"/>
    </location>
    <ligand>
        <name>Zn(2+)</name>
        <dbReference type="ChEBI" id="CHEBI:29105"/>
    </ligand>
</feature>
<evidence type="ECO:0000256" key="3">
    <source>
        <dbReference type="ARBA" id="ARBA00022833"/>
    </source>
</evidence>
<keyword evidence="2 6" id="KW-0479">Metal-binding</keyword>
<dbReference type="RefSeq" id="WP_121438142.1">
    <property type="nucleotide sequence ID" value="NZ_RBWU01000008.1"/>
</dbReference>
<evidence type="ECO:0000256" key="6">
    <source>
        <dbReference type="HAMAP-Rule" id="MF_01677"/>
    </source>
</evidence>
<dbReference type="GO" id="GO:0008270">
    <property type="term" value="F:zinc ion binding"/>
    <property type="evidence" value="ECO:0007669"/>
    <property type="project" value="UniProtKB-UniRule"/>
</dbReference>
<dbReference type="GO" id="GO:0016832">
    <property type="term" value="F:aldehyde-lyase activity"/>
    <property type="evidence" value="ECO:0007669"/>
    <property type="project" value="TreeGrafter"/>
</dbReference>
<sequence length="213" mass="21881">MTGVVDVTGAGAELAEMSARFYARGWMVGTAGNLSIRPPGAAYLVITGSGLSKGELQAGDMAAVEVATGCAVLEGGARPSAETAIHAALYRLFADCGAVVHAHPPYATAVATLAADAAAVEFTDFEFIKGLGVADPTHVAVPVFPNWPQVARIAEDLVDRLASGSPMSVTPAFLIAHHGATTWGPDLATARNRMESLEALCHLQLIASEGGTR</sequence>
<dbReference type="SUPFAM" id="SSF53639">
    <property type="entry name" value="AraD/HMP-PK domain-like"/>
    <property type="match status" value="1"/>
</dbReference>
<keyword evidence="4 6" id="KW-0486">Methionine biosynthesis</keyword>
<dbReference type="InterPro" id="IPR017714">
    <property type="entry name" value="MethylthioRu-1-P_deHdtase_MtnB"/>
</dbReference>
<keyword evidence="1 6" id="KW-0028">Amino-acid biosynthesis</keyword>
<dbReference type="GO" id="GO:0005829">
    <property type="term" value="C:cytosol"/>
    <property type="evidence" value="ECO:0007669"/>
    <property type="project" value="TreeGrafter"/>
</dbReference>
<keyword evidence="3 6" id="KW-0862">Zinc</keyword>
<comment type="catalytic activity">
    <reaction evidence="6">
        <text>5-(methylsulfanyl)-D-ribulose 1-phosphate = 5-methylsulfanyl-2,3-dioxopentyl phosphate + H2O</text>
        <dbReference type="Rhea" id="RHEA:15549"/>
        <dbReference type="ChEBI" id="CHEBI:15377"/>
        <dbReference type="ChEBI" id="CHEBI:58548"/>
        <dbReference type="ChEBI" id="CHEBI:58828"/>
        <dbReference type="EC" id="4.2.1.109"/>
    </reaction>
</comment>
<dbReference type="PANTHER" id="PTHR22789:SF0">
    <property type="entry name" value="3-OXO-TETRONATE 4-PHOSPHATE DECARBOXYLASE-RELATED"/>
    <property type="match status" value="1"/>
</dbReference>
<reference evidence="8 9" key="1">
    <citation type="submission" date="2018-10" db="EMBL/GenBank/DDBJ databases">
        <title>Genomic Encyclopedia of Archaeal and Bacterial Type Strains, Phase II (KMG-II): from individual species to whole genera.</title>
        <authorList>
            <person name="Goeker M."/>
        </authorList>
    </citation>
    <scope>NUCLEOTIDE SEQUENCE [LARGE SCALE GENOMIC DNA]</scope>
    <source>
        <strain evidence="8 9">DSM 43383</strain>
    </source>
</reference>
<comment type="similarity">
    <text evidence="6">Belongs to the aldolase class II family. MtnB subfamily.</text>
</comment>
<dbReference type="InterPro" id="IPR036409">
    <property type="entry name" value="Aldolase_II/adducin_N_sf"/>
</dbReference>
<dbReference type="GO" id="GO:0019323">
    <property type="term" value="P:pentose catabolic process"/>
    <property type="evidence" value="ECO:0007669"/>
    <property type="project" value="TreeGrafter"/>
</dbReference>
<accession>A0A495QA86</accession>
<dbReference type="Pfam" id="PF00596">
    <property type="entry name" value="Aldolase_II"/>
    <property type="match status" value="1"/>
</dbReference>
<dbReference type="NCBIfam" id="TIGR03328">
    <property type="entry name" value="salvage_mtnB"/>
    <property type="match status" value="1"/>
</dbReference>
<dbReference type="OrthoDB" id="9786287at2"/>
<comment type="caution">
    <text evidence="8">The sequence shown here is derived from an EMBL/GenBank/DDBJ whole genome shotgun (WGS) entry which is preliminary data.</text>
</comment>
<name>A0A495QA86_9ACTN</name>
<feature type="binding site" evidence="6">
    <location>
        <position position="101"/>
    </location>
    <ligand>
        <name>Zn(2+)</name>
        <dbReference type="ChEBI" id="CHEBI:29105"/>
    </ligand>
</feature>
<gene>
    <name evidence="6" type="primary">mtnB</name>
    <name evidence="8" type="ORF">BZB76_6480</name>
</gene>
<evidence type="ECO:0000259" key="7">
    <source>
        <dbReference type="SMART" id="SM01007"/>
    </source>
</evidence>
<comment type="function">
    <text evidence="6">Catalyzes the dehydration of methylthioribulose-1-phosphate (MTRu-1-P) into 2,3-diketo-5-methylthiopentyl-1-phosphate (DK-MTP-1-P).</text>
</comment>
<dbReference type="SMART" id="SM01007">
    <property type="entry name" value="Aldolase_II"/>
    <property type="match status" value="1"/>
</dbReference>
<dbReference type="HAMAP" id="MF_01677">
    <property type="entry name" value="Salvage_MtnB"/>
    <property type="match status" value="1"/>
</dbReference>
<dbReference type="AlphaFoldDB" id="A0A495QA86"/>
<protein>
    <recommendedName>
        <fullName evidence="6">Methylthioribulose-1-phosphate dehydratase</fullName>
        <shortName evidence="6">MTRu-1-P dehydratase</shortName>
        <ecNumber evidence="6">4.2.1.109</ecNumber>
    </recommendedName>
</protein>
<comment type="pathway">
    <text evidence="6">Amino-acid biosynthesis; L-methionine biosynthesis via salvage pathway; L-methionine from S-methyl-5-thio-alpha-D-ribose 1-phosphate: step 2/6.</text>
</comment>
<dbReference type="Proteomes" id="UP000274601">
    <property type="component" value="Unassembled WGS sequence"/>
</dbReference>
<keyword evidence="9" id="KW-1185">Reference proteome</keyword>